<dbReference type="Proteomes" id="UP000290287">
    <property type="component" value="Unassembled WGS sequence"/>
</dbReference>
<dbReference type="AlphaFoldDB" id="A0A4Q0YN91"/>
<dbReference type="Pfam" id="PF13116">
    <property type="entry name" value="YhdP"/>
    <property type="match status" value="1"/>
</dbReference>
<sequence length="649" mass="69805">MMKTPLASSVGNALTYLGLSGPVKAGLSLTIPLDGEQVKAVGAVKLANNSIKLSGPTVEIDKVSGQVLFENDRVSTNGLSGMLLGQKIELRIDGEQQGKHYELDIRSGGNWLAEKLLSEAGLKGFDYLKGNTIWTMNLVLGIFPQTTQFLAELKAPLSNIKSGLPAPLDQTSLAGKSAKIIVEGTGKQFTAIAELPDTRYRGVVSLSGKRPKVVSSFFEVGNSSMPVSKIGSHLIDINYPSLDIDSWKYVIEALTKTAAFQKPSSTDIPSPTGINLRADKLDILGFSLNNVNVAARNNKQGWNVLFGSKELDGNALWHNEGALDISVDHLFVNHEANSSTNEEKRRVETKASAVDKLIMKHFPNTSLVIEQLWLQGYRVGRLKSKVSKSNNRLNLTTFSIDSGDNMIDASGWWEINNSGKNHSRLAFNASGADTADIMGRFGVTGGIQKASYTTIGDITFDGTPWAPDTHTMDGDISAVMREGYISGVGGAGKLLGLFSLDSIVRKMQLDFRGVFEDGLAFDEISGRGVITDGVVVTDNIQMKALAGDMFIKGIANLPENRIDADVKFIPDITSSIPVLSAFAVAPQTALIVAAATTVLSPVVDVFTQVRYQVSGTIDAPVVKEVSRSQAEMTLPKKALERLRSQQGSE</sequence>
<dbReference type="EMBL" id="PEIB01000029">
    <property type="protein sequence ID" value="RXJ71933.1"/>
    <property type="molecule type" value="Genomic_DNA"/>
</dbReference>
<evidence type="ECO:0000313" key="2">
    <source>
        <dbReference type="EMBL" id="RXJ71933.1"/>
    </source>
</evidence>
<feature type="domain" description="YhdP central" evidence="1">
    <location>
        <begin position="1"/>
        <end position="622"/>
    </location>
</feature>
<gene>
    <name evidence="2" type="ORF">CS022_18830</name>
</gene>
<comment type="caution">
    <text evidence="2">The sequence shown here is derived from an EMBL/GenBank/DDBJ whole genome shotgun (WGS) entry which is preliminary data.</text>
</comment>
<protein>
    <recommendedName>
        <fullName evidence="1">YhdP central domain-containing protein</fullName>
    </recommendedName>
</protein>
<dbReference type="PANTHER" id="PTHR38690">
    <property type="entry name" value="PROTEASE-RELATED"/>
    <property type="match status" value="1"/>
</dbReference>
<evidence type="ECO:0000259" key="1">
    <source>
        <dbReference type="Pfam" id="PF13116"/>
    </source>
</evidence>
<dbReference type="PANTHER" id="PTHR38690:SF1">
    <property type="entry name" value="PROTEASE"/>
    <property type="match status" value="1"/>
</dbReference>
<name>A0A4Q0YN91_9GAMM</name>
<dbReference type="InterPro" id="IPR011836">
    <property type="entry name" value="YhdP"/>
</dbReference>
<keyword evidence="3" id="KW-1185">Reference proteome</keyword>
<dbReference type="InterPro" id="IPR025263">
    <property type="entry name" value="YhdP_central"/>
</dbReference>
<evidence type="ECO:0000313" key="3">
    <source>
        <dbReference type="Proteomes" id="UP000290287"/>
    </source>
</evidence>
<proteinExistence type="predicted"/>
<accession>A0A4Q0YN91</accession>
<organism evidence="2 3">
    <name type="scientific">Veronia nyctiphanis</name>
    <dbReference type="NCBI Taxonomy" id="1278244"/>
    <lineage>
        <taxon>Bacteria</taxon>
        <taxon>Pseudomonadati</taxon>
        <taxon>Pseudomonadota</taxon>
        <taxon>Gammaproteobacteria</taxon>
        <taxon>Vibrionales</taxon>
        <taxon>Vibrionaceae</taxon>
        <taxon>Veronia</taxon>
    </lineage>
</organism>
<reference evidence="2 3" key="1">
    <citation type="submission" date="2017-10" db="EMBL/GenBank/DDBJ databases">
        <title>Nyctiphanis sp. nov., isolated from the stomach of the euphausiid Nyctiphanes simplex (Hansen, 1911) in the Gulf of California.</title>
        <authorList>
            <person name="Gomez-Gil B."/>
            <person name="Aguilar-Mendez M."/>
            <person name="Lopez-Cortes A."/>
            <person name="Gomez-Gutierrez J."/>
            <person name="Roque A."/>
            <person name="Lang E."/>
            <person name="Gonzalez-Castillo A."/>
        </authorList>
    </citation>
    <scope>NUCLEOTIDE SEQUENCE [LARGE SCALE GENOMIC DNA]</scope>
    <source>
        <strain evidence="2 3">CAIM 600</strain>
    </source>
</reference>